<dbReference type="EMBL" id="BMMT01000008">
    <property type="protein sequence ID" value="GGI88107.1"/>
    <property type="molecule type" value="Genomic_DNA"/>
</dbReference>
<dbReference type="AlphaFoldDB" id="A0A917JYA8"/>
<reference evidence="2" key="1">
    <citation type="journal article" date="2014" name="Int. J. Syst. Evol. Microbiol.">
        <title>Complete genome of a new Firmicutes species belonging to the dominant human colonic microbiota ('Ruminococcus bicirculans') reveals two chromosomes and a selective capacity to utilize plant glucans.</title>
        <authorList>
            <consortium name="NISC Comparative Sequencing Program"/>
            <person name="Wegmann U."/>
            <person name="Louis P."/>
            <person name="Goesmann A."/>
            <person name="Henrissat B."/>
            <person name="Duncan S.H."/>
            <person name="Flint H.J."/>
        </authorList>
    </citation>
    <scope>NUCLEOTIDE SEQUENCE</scope>
    <source>
        <strain evidence="2">JCM 10664</strain>
    </source>
</reference>
<reference evidence="5" key="3">
    <citation type="journal article" date="2019" name="Int. J. Syst. Evol. Microbiol.">
        <title>The Global Catalogue of Microorganisms (GCM) 10K type strain sequencing project: providing services to taxonomists for standard genome sequencing and annotation.</title>
        <authorList>
            <consortium name="The Broad Institute Genomics Platform"/>
            <consortium name="The Broad Institute Genome Sequencing Center for Infectious Disease"/>
            <person name="Wu L."/>
            <person name="Ma J."/>
        </authorList>
    </citation>
    <scope>NUCLEOTIDE SEQUENCE [LARGE SCALE GENOMIC DNA]</scope>
    <source>
        <strain evidence="5">JCM 10664</strain>
    </source>
</reference>
<evidence type="ECO:0000259" key="1">
    <source>
        <dbReference type="Pfam" id="PF13478"/>
    </source>
</evidence>
<feature type="domain" description="XdhC Rossmann" evidence="1">
    <location>
        <begin position="8"/>
        <end position="138"/>
    </location>
</feature>
<evidence type="ECO:0000313" key="4">
    <source>
        <dbReference type="Proteomes" id="UP000597989"/>
    </source>
</evidence>
<evidence type="ECO:0000313" key="3">
    <source>
        <dbReference type="EMBL" id="GGI88107.1"/>
    </source>
</evidence>
<accession>A0A917JYA8</accession>
<keyword evidence="5" id="KW-1185">Reference proteome</keyword>
<organism evidence="3 4">
    <name type="scientific">Saccharopolyspora thermophila</name>
    <dbReference type="NCBI Taxonomy" id="89367"/>
    <lineage>
        <taxon>Bacteria</taxon>
        <taxon>Bacillati</taxon>
        <taxon>Actinomycetota</taxon>
        <taxon>Actinomycetes</taxon>
        <taxon>Pseudonocardiales</taxon>
        <taxon>Pseudonocardiaceae</taxon>
        <taxon>Saccharopolyspora</taxon>
    </lineage>
</organism>
<proteinExistence type="predicted"/>
<dbReference type="Proteomes" id="UP000597989">
    <property type="component" value="Unassembled WGS sequence"/>
</dbReference>
<reference evidence="3" key="4">
    <citation type="submission" date="2020-09" db="EMBL/GenBank/DDBJ databases">
        <authorList>
            <person name="Sun Q."/>
            <person name="Zhou Y."/>
        </authorList>
    </citation>
    <scope>NUCLEOTIDE SEQUENCE</scope>
    <source>
        <strain evidence="3">CGMCC 4.7206</strain>
    </source>
</reference>
<reference evidence="2" key="5">
    <citation type="submission" date="2023-12" db="EMBL/GenBank/DDBJ databases">
        <authorList>
            <person name="Sun Q."/>
            <person name="Inoue M."/>
        </authorList>
    </citation>
    <scope>NUCLEOTIDE SEQUENCE</scope>
    <source>
        <strain evidence="2">JCM 10664</strain>
    </source>
</reference>
<comment type="caution">
    <text evidence="3">The sequence shown here is derived from an EMBL/GenBank/DDBJ whole genome shotgun (WGS) entry which is preliminary data.</text>
</comment>
<dbReference type="InterPro" id="IPR052698">
    <property type="entry name" value="MoCofactor_Util/Proc"/>
</dbReference>
<sequence>MDTGDRALVAVFASPVADHLLRYGRDLGFRLLLVEPDPERAVPEGLDVVRSVPELGPEVDVVVTDHHRAELGPVLRDVLAHDVRWVGIMGNPRHVGPHVAALRELGVPDAEIKRVHRPIGLNIGSRTPPEIAVATLAGLIADRNGKPGGFTFSGPA</sequence>
<reference evidence="3 4" key="2">
    <citation type="journal article" date="2014" name="Int. J. Syst. Evol. Microbiol.">
        <title>Complete genome sequence of Corynebacterium casei LMG S-19264T (=DSM 44701T), isolated from a smear-ripened cheese.</title>
        <authorList>
            <consortium name="US DOE Joint Genome Institute (JGI-PGF)"/>
            <person name="Walter F."/>
            <person name="Albersmeier A."/>
            <person name="Kalinowski J."/>
            <person name="Ruckert C."/>
        </authorList>
    </citation>
    <scope>NUCLEOTIDE SEQUENCE [LARGE SCALE GENOMIC DNA]</scope>
    <source>
        <strain evidence="3 4">CGMCC 4.7206</strain>
    </source>
</reference>
<dbReference type="Pfam" id="PF13478">
    <property type="entry name" value="XdhC_C"/>
    <property type="match status" value="1"/>
</dbReference>
<dbReference type="Proteomes" id="UP001500220">
    <property type="component" value="Unassembled WGS sequence"/>
</dbReference>
<evidence type="ECO:0000313" key="5">
    <source>
        <dbReference type="Proteomes" id="UP001500220"/>
    </source>
</evidence>
<dbReference type="Gene3D" id="3.40.50.720">
    <property type="entry name" value="NAD(P)-binding Rossmann-like Domain"/>
    <property type="match status" value="1"/>
</dbReference>
<dbReference type="EMBL" id="BAAAHC010000001">
    <property type="protein sequence ID" value="GAA0503393.1"/>
    <property type="molecule type" value="Genomic_DNA"/>
</dbReference>
<name>A0A917JYA8_9PSEU</name>
<evidence type="ECO:0000313" key="2">
    <source>
        <dbReference type="EMBL" id="GAA0503393.1"/>
    </source>
</evidence>
<dbReference type="PANTHER" id="PTHR30388">
    <property type="entry name" value="ALDEHYDE OXIDOREDUCTASE MOLYBDENUM COFACTOR ASSEMBLY PROTEIN"/>
    <property type="match status" value="1"/>
</dbReference>
<dbReference type="PANTHER" id="PTHR30388:SF6">
    <property type="entry name" value="XANTHINE DEHYDROGENASE SUBUNIT A-RELATED"/>
    <property type="match status" value="1"/>
</dbReference>
<dbReference type="InterPro" id="IPR027051">
    <property type="entry name" value="XdhC_Rossmann_dom"/>
</dbReference>
<gene>
    <name evidence="2" type="ORF">GCM10009545_01310</name>
    <name evidence="3" type="ORF">GCM10011581_26520</name>
</gene>
<protein>
    <submittedName>
        <fullName evidence="3">Xanthine dehydrogenase accessory factor</fullName>
    </submittedName>
    <submittedName>
        <fullName evidence="2">XdhC family protein</fullName>
    </submittedName>
</protein>